<evidence type="ECO:0000256" key="1">
    <source>
        <dbReference type="SAM" id="MobiDB-lite"/>
    </source>
</evidence>
<feature type="compositionally biased region" description="Basic residues" evidence="1">
    <location>
        <begin position="12"/>
        <end position="21"/>
    </location>
</feature>
<evidence type="ECO:0000313" key="3">
    <source>
        <dbReference type="Proteomes" id="UP000015042"/>
    </source>
</evidence>
<dbReference type="AlphaFoldDB" id="S5MV64"/>
<accession>S5MV64</accession>
<protein>
    <submittedName>
        <fullName evidence="2">Phage terminase ATPase subunit</fullName>
    </submittedName>
</protein>
<reference evidence="2 3" key="1">
    <citation type="submission" date="2013-07" db="EMBL/GenBank/DDBJ databases">
        <title>Genome sequence of Salmonella bongori N268-08 - a rare clinical isolate.</title>
        <authorList>
            <person name="Marti R."/>
            <person name="Hagens S."/>
            <person name="Loessner M.J."/>
            <person name="Klumpp J."/>
        </authorList>
    </citation>
    <scope>NUCLEOTIDE SEQUENCE [LARGE SCALE GENOMIC DNA]</scope>
    <source>
        <strain evidence="2 3">N268-08</strain>
    </source>
</reference>
<name>S5MV64_SALBN</name>
<sequence>MTASPTDANGTKKPRKRKLKNHFTEEQIIALREKIMGSLAWHQRGWYEQRHHRKPYDPEVPPDWRNLVFCTRGIA</sequence>
<dbReference type="KEGG" id="sbz:A464_1327"/>
<gene>
    <name evidence="2" type="ORF">A464_1327</name>
</gene>
<organism evidence="2 3">
    <name type="scientific">Salmonella bongori N268-08</name>
    <dbReference type="NCBI Taxonomy" id="1197719"/>
    <lineage>
        <taxon>Bacteria</taxon>
        <taxon>Pseudomonadati</taxon>
        <taxon>Pseudomonadota</taxon>
        <taxon>Gammaproteobacteria</taxon>
        <taxon>Enterobacterales</taxon>
        <taxon>Enterobacteriaceae</taxon>
        <taxon>Salmonella</taxon>
    </lineage>
</organism>
<dbReference type="HOGENOM" id="CLU_2668865_0_0_6"/>
<evidence type="ECO:0000313" key="2">
    <source>
        <dbReference type="EMBL" id="AGR58513.1"/>
    </source>
</evidence>
<proteinExistence type="predicted"/>
<dbReference type="Proteomes" id="UP000015042">
    <property type="component" value="Chromosome"/>
</dbReference>
<dbReference type="EMBL" id="CP006608">
    <property type="protein sequence ID" value="AGR58513.1"/>
    <property type="molecule type" value="Genomic_DNA"/>
</dbReference>
<feature type="region of interest" description="Disordered" evidence="1">
    <location>
        <begin position="1"/>
        <end position="21"/>
    </location>
</feature>
<dbReference type="PATRIC" id="fig|1197719.3.peg.1320"/>